<feature type="domain" description="UspA" evidence="4">
    <location>
        <begin position="172"/>
        <end position="309"/>
    </location>
</feature>
<comment type="caution">
    <text evidence="5">The sequence shown here is derived from an EMBL/GenBank/DDBJ whole genome shotgun (WGS) entry which is preliminary data.</text>
</comment>
<dbReference type="PRINTS" id="PR01438">
    <property type="entry name" value="UNVRSLSTRESS"/>
</dbReference>
<dbReference type="GO" id="GO:0005524">
    <property type="term" value="F:ATP binding"/>
    <property type="evidence" value="ECO:0007669"/>
    <property type="project" value="UniProtKB-KW"/>
</dbReference>
<dbReference type="SUPFAM" id="SSF52402">
    <property type="entry name" value="Adenine nucleotide alpha hydrolases-like"/>
    <property type="match status" value="2"/>
</dbReference>
<evidence type="ECO:0000259" key="4">
    <source>
        <dbReference type="Pfam" id="PF00582"/>
    </source>
</evidence>
<accession>A0A938YE07</accession>
<dbReference type="AlphaFoldDB" id="A0A938YE07"/>
<evidence type="ECO:0000256" key="3">
    <source>
        <dbReference type="ARBA" id="ARBA00022840"/>
    </source>
</evidence>
<evidence type="ECO:0000256" key="2">
    <source>
        <dbReference type="ARBA" id="ARBA00022741"/>
    </source>
</evidence>
<name>A0A938YE07_9ACTN</name>
<gene>
    <name evidence="5" type="ORF">JL106_16960</name>
</gene>
<keyword evidence="3" id="KW-0067">ATP-binding</keyword>
<dbReference type="RefSeq" id="WP_205261926.1">
    <property type="nucleotide sequence ID" value="NZ_JAERWK010000021.1"/>
</dbReference>
<dbReference type="InterPro" id="IPR014729">
    <property type="entry name" value="Rossmann-like_a/b/a_fold"/>
</dbReference>
<reference evidence="5" key="1">
    <citation type="submission" date="2021-01" db="EMBL/GenBank/DDBJ databases">
        <title>YIM 132084 draft genome.</title>
        <authorList>
            <person name="An D."/>
        </authorList>
    </citation>
    <scope>NUCLEOTIDE SEQUENCE</scope>
    <source>
        <strain evidence="5">YIM 132084</strain>
    </source>
</reference>
<dbReference type="InterPro" id="IPR006015">
    <property type="entry name" value="Universal_stress_UspA"/>
</dbReference>
<evidence type="ECO:0000313" key="6">
    <source>
        <dbReference type="Proteomes" id="UP000663792"/>
    </source>
</evidence>
<protein>
    <submittedName>
        <fullName evidence="5">Universal stress protein</fullName>
    </submittedName>
</protein>
<dbReference type="Gene3D" id="3.40.50.620">
    <property type="entry name" value="HUPs"/>
    <property type="match status" value="2"/>
</dbReference>
<dbReference type="InterPro" id="IPR006016">
    <property type="entry name" value="UspA"/>
</dbReference>
<dbReference type="PANTHER" id="PTHR46268:SF27">
    <property type="entry name" value="UNIVERSAL STRESS PROTEIN RV2623"/>
    <property type="match status" value="1"/>
</dbReference>
<dbReference type="Proteomes" id="UP000663792">
    <property type="component" value="Unassembled WGS sequence"/>
</dbReference>
<keyword evidence="6" id="KW-1185">Reference proteome</keyword>
<keyword evidence="2" id="KW-0547">Nucleotide-binding</keyword>
<dbReference type="Pfam" id="PF00582">
    <property type="entry name" value="Usp"/>
    <property type="match status" value="2"/>
</dbReference>
<comment type="similarity">
    <text evidence="1">Belongs to the universal stress protein A family.</text>
</comment>
<feature type="domain" description="UspA" evidence="4">
    <location>
        <begin position="18"/>
        <end position="158"/>
    </location>
</feature>
<dbReference type="PANTHER" id="PTHR46268">
    <property type="entry name" value="STRESS RESPONSE PROTEIN NHAX"/>
    <property type="match status" value="1"/>
</dbReference>
<organism evidence="5 6">
    <name type="scientific">Nakamurella leprariae</name>
    <dbReference type="NCBI Taxonomy" id="2803911"/>
    <lineage>
        <taxon>Bacteria</taxon>
        <taxon>Bacillati</taxon>
        <taxon>Actinomycetota</taxon>
        <taxon>Actinomycetes</taxon>
        <taxon>Nakamurellales</taxon>
        <taxon>Nakamurellaceae</taxon>
        <taxon>Nakamurella</taxon>
    </lineage>
</organism>
<evidence type="ECO:0000256" key="1">
    <source>
        <dbReference type="ARBA" id="ARBA00008791"/>
    </source>
</evidence>
<sequence>MAEDRTDLMSTPGRTNVVVAGVDGSEAALHATRWAAEQAQARSAALLLVHGWDLPRLGLFGRRGDRGDRGDDGLSATLREDGDRMLADAARAVTEQFPGVPVSCRLAAGRPSEALREASDRALLVVVGARRGRLAGALLGSTSWNLVLASTTPVAVVRGDHGNERHRRTEGPVVVGVDGSAISEAAVGYAFEEAAVRGVRLVALSCWERADVALGTPSLAVHRDPSELEAEERTTLAEQLAGWRERYPDVEVQAVIDPGRPTSVLLERSGTAALLVVGSRGLSGLAGLALGSTSQALVSNAACPVVVVRPRHLVGAEQR</sequence>
<proteinExistence type="inferred from homology"/>
<evidence type="ECO:0000313" key="5">
    <source>
        <dbReference type="EMBL" id="MBM9468977.1"/>
    </source>
</evidence>
<dbReference type="EMBL" id="JAERWK010000021">
    <property type="protein sequence ID" value="MBM9468977.1"/>
    <property type="molecule type" value="Genomic_DNA"/>
</dbReference>